<dbReference type="GO" id="GO:0000045">
    <property type="term" value="P:autophagosome assembly"/>
    <property type="evidence" value="ECO:0007669"/>
    <property type="project" value="TreeGrafter"/>
</dbReference>
<evidence type="ECO:0000313" key="5">
    <source>
        <dbReference type="Proteomes" id="UP000298030"/>
    </source>
</evidence>
<reference evidence="4 5" key="1">
    <citation type="journal article" date="2019" name="Nat. Ecol. Evol.">
        <title>Megaphylogeny resolves global patterns of mushroom evolution.</title>
        <authorList>
            <person name="Varga T."/>
            <person name="Krizsan K."/>
            <person name="Foldi C."/>
            <person name="Dima B."/>
            <person name="Sanchez-Garcia M."/>
            <person name="Sanchez-Ramirez S."/>
            <person name="Szollosi G.J."/>
            <person name="Szarkandi J.G."/>
            <person name="Papp V."/>
            <person name="Albert L."/>
            <person name="Andreopoulos W."/>
            <person name="Angelini C."/>
            <person name="Antonin V."/>
            <person name="Barry K.W."/>
            <person name="Bougher N.L."/>
            <person name="Buchanan P."/>
            <person name="Buyck B."/>
            <person name="Bense V."/>
            <person name="Catcheside P."/>
            <person name="Chovatia M."/>
            <person name="Cooper J."/>
            <person name="Damon W."/>
            <person name="Desjardin D."/>
            <person name="Finy P."/>
            <person name="Geml J."/>
            <person name="Haridas S."/>
            <person name="Hughes K."/>
            <person name="Justo A."/>
            <person name="Karasinski D."/>
            <person name="Kautmanova I."/>
            <person name="Kiss B."/>
            <person name="Kocsube S."/>
            <person name="Kotiranta H."/>
            <person name="LaButti K.M."/>
            <person name="Lechner B.E."/>
            <person name="Liimatainen K."/>
            <person name="Lipzen A."/>
            <person name="Lukacs Z."/>
            <person name="Mihaltcheva S."/>
            <person name="Morgado L.N."/>
            <person name="Niskanen T."/>
            <person name="Noordeloos M.E."/>
            <person name="Ohm R.A."/>
            <person name="Ortiz-Santana B."/>
            <person name="Ovrebo C."/>
            <person name="Racz N."/>
            <person name="Riley R."/>
            <person name="Savchenko A."/>
            <person name="Shiryaev A."/>
            <person name="Soop K."/>
            <person name="Spirin V."/>
            <person name="Szebenyi C."/>
            <person name="Tomsovsky M."/>
            <person name="Tulloss R.E."/>
            <person name="Uehling J."/>
            <person name="Grigoriev I.V."/>
            <person name="Vagvolgyi C."/>
            <person name="Papp T."/>
            <person name="Martin F.M."/>
            <person name="Miettinen O."/>
            <person name="Hibbett D.S."/>
            <person name="Nagy L.G."/>
        </authorList>
    </citation>
    <scope>NUCLEOTIDE SEQUENCE [LARGE SCALE GENOMIC DNA]</scope>
    <source>
        <strain evidence="4 5">FP101781</strain>
    </source>
</reference>
<dbReference type="AlphaFoldDB" id="A0A4Y7T2M7"/>
<organism evidence="4 5">
    <name type="scientific">Coprinellus micaceus</name>
    <name type="common">Glistening ink-cap mushroom</name>
    <name type="synonym">Coprinus micaceus</name>
    <dbReference type="NCBI Taxonomy" id="71717"/>
    <lineage>
        <taxon>Eukaryota</taxon>
        <taxon>Fungi</taxon>
        <taxon>Dikarya</taxon>
        <taxon>Basidiomycota</taxon>
        <taxon>Agaricomycotina</taxon>
        <taxon>Agaricomycetes</taxon>
        <taxon>Agaricomycetidae</taxon>
        <taxon>Agaricales</taxon>
        <taxon>Agaricineae</taxon>
        <taxon>Psathyrellaceae</taxon>
        <taxon>Coprinellus</taxon>
    </lineage>
</organism>
<evidence type="ECO:0000256" key="3">
    <source>
        <dbReference type="ARBA" id="ARBA00023006"/>
    </source>
</evidence>
<gene>
    <name evidence="4" type="ORF">FA13DRAFT_806478</name>
</gene>
<evidence type="ECO:0000256" key="1">
    <source>
        <dbReference type="ARBA" id="ARBA00007130"/>
    </source>
</evidence>
<dbReference type="EMBL" id="QPFP01000033">
    <property type="protein sequence ID" value="TEB28375.1"/>
    <property type="molecule type" value="Genomic_DNA"/>
</dbReference>
<comment type="caution">
    <text evidence="4">The sequence shown here is derived from an EMBL/GenBank/DDBJ whole genome shotgun (WGS) entry which is preliminary data.</text>
</comment>
<dbReference type="GO" id="GO:0019901">
    <property type="term" value="F:protein kinase binding"/>
    <property type="evidence" value="ECO:0007669"/>
    <property type="project" value="TreeGrafter"/>
</dbReference>
<dbReference type="PANTHER" id="PTHR13292">
    <property type="entry name" value="AUTOPHAGY-RELATED PROTEIN 101"/>
    <property type="match status" value="1"/>
</dbReference>
<keyword evidence="5" id="KW-1185">Reference proteome</keyword>
<accession>A0A4Y7T2M7</accession>
<dbReference type="Pfam" id="PF07855">
    <property type="entry name" value="ATG101"/>
    <property type="match status" value="1"/>
</dbReference>
<dbReference type="GO" id="GO:1990316">
    <property type="term" value="C:Atg1/ULK1 kinase complex"/>
    <property type="evidence" value="ECO:0007669"/>
    <property type="project" value="TreeGrafter"/>
</dbReference>
<proteinExistence type="inferred from homology"/>
<dbReference type="PANTHER" id="PTHR13292:SF0">
    <property type="entry name" value="AUTOPHAGY-RELATED PROTEIN 101"/>
    <property type="match status" value="1"/>
</dbReference>
<keyword evidence="3" id="KW-0072">Autophagy</keyword>
<dbReference type="InterPro" id="IPR012445">
    <property type="entry name" value="ATG101"/>
</dbReference>
<protein>
    <recommendedName>
        <fullName evidence="2">Autophagy-related protein 101</fullName>
    </recommendedName>
</protein>
<dbReference type="OrthoDB" id="10259639at2759"/>
<dbReference type="GO" id="GO:0000407">
    <property type="term" value="C:phagophore assembly site"/>
    <property type="evidence" value="ECO:0007669"/>
    <property type="project" value="TreeGrafter"/>
</dbReference>
<dbReference type="Proteomes" id="UP000298030">
    <property type="component" value="Unassembled WGS sequence"/>
</dbReference>
<sequence length="188" mass="21215">MEPPVYPTVTLDLILDRFSTKQVLHGVLHSILFHRLFGTIKPKELEVLNITMPGVDNPEMEQLVNEKVDAFWRGIEGGSKRGQRPSKILVTFSERKPKKSWFQVYMGEEDVPWEQWIINAELRQLKSDQERANLHSALTTILTKIVFTMLTHTSSEQGRAAVPPITNAAGISPFPIQISVKVGDVEIG</sequence>
<dbReference type="STRING" id="71717.A0A4Y7T2M7"/>
<name>A0A4Y7T2M7_COPMI</name>
<evidence type="ECO:0000313" key="4">
    <source>
        <dbReference type="EMBL" id="TEB28375.1"/>
    </source>
</evidence>
<comment type="similarity">
    <text evidence="1">Belongs to the ATG101 family.</text>
</comment>
<evidence type="ECO:0000256" key="2">
    <source>
        <dbReference type="ARBA" id="ARBA00018874"/>
    </source>
</evidence>